<protein>
    <submittedName>
        <fullName evidence="2">Uncharacterized protein</fullName>
    </submittedName>
</protein>
<dbReference type="AlphaFoldDB" id="A0A3S1AW95"/>
<dbReference type="EMBL" id="RQTK01001524">
    <property type="protein sequence ID" value="RUS69974.1"/>
    <property type="molecule type" value="Genomic_DNA"/>
</dbReference>
<keyword evidence="3" id="KW-1185">Reference proteome</keyword>
<feature type="compositionally biased region" description="Polar residues" evidence="1">
    <location>
        <begin position="107"/>
        <end position="119"/>
    </location>
</feature>
<feature type="region of interest" description="Disordered" evidence="1">
    <location>
        <begin position="335"/>
        <end position="362"/>
    </location>
</feature>
<proteinExistence type="predicted"/>
<evidence type="ECO:0000313" key="3">
    <source>
        <dbReference type="Proteomes" id="UP000271974"/>
    </source>
</evidence>
<sequence length="466" mass="52033">DQIKTDQPENEETTKDVKSQSPDQIKSDQPENEETTKDVKSKSPEQIQSDEIDPQKMVKDSTSRSEEKDSKSKSQEKITTEENKYQEEAKDSKSKSQEQIINDGIDLQQNIKGSTSKSQEQIKTDQIAHEEMAKDGTSVSQDQIKDDEVISQSVPTDTEEKYTVFEFLASEMSADDKISQRLISLENKVEVEMEMITQGAVSQKKTAEDDESSQKQVSATKSTKSDEAVIDGTLTTKASSEDSKGAQNSDNLRRGRSQEQELSGDVVDDIAPTHESSSNVVFKYPSGLVSQTFSNIYEDNIKNYVSFIVDTASAISDAAESANLDELDIATNEGDLSVDTITEQPSTDSRGTSTKSKRKKKKEKMILPPLALYRPEKFEANASTQTYVSYPPVAQLPFYPKLAFPRKWGVPLLPAEPRTVLVGFTCPPAPRFRQDQLMTHSASTLRRYYSKPCIKTLEWIRISGKN</sequence>
<feature type="region of interest" description="Disordered" evidence="1">
    <location>
        <begin position="199"/>
        <end position="271"/>
    </location>
</feature>
<accession>A0A3S1AW95</accession>
<dbReference type="Proteomes" id="UP000271974">
    <property type="component" value="Unassembled WGS sequence"/>
</dbReference>
<gene>
    <name evidence="2" type="ORF">EGW08_022270</name>
</gene>
<feature type="compositionally biased region" description="Basic and acidic residues" evidence="1">
    <location>
        <begin position="120"/>
        <end position="134"/>
    </location>
</feature>
<comment type="caution">
    <text evidence="2">The sequence shown here is derived from an EMBL/GenBank/DDBJ whole genome shotgun (WGS) entry which is preliminary data.</text>
</comment>
<feature type="compositionally biased region" description="Basic and acidic residues" evidence="1">
    <location>
        <begin position="1"/>
        <end position="18"/>
    </location>
</feature>
<evidence type="ECO:0000256" key="1">
    <source>
        <dbReference type="SAM" id="MobiDB-lite"/>
    </source>
</evidence>
<organism evidence="2 3">
    <name type="scientific">Elysia chlorotica</name>
    <name type="common">Eastern emerald elysia</name>
    <name type="synonym">Sea slug</name>
    <dbReference type="NCBI Taxonomy" id="188477"/>
    <lineage>
        <taxon>Eukaryota</taxon>
        <taxon>Metazoa</taxon>
        <taxon>Spiralia</taxon>
        <taxon>Lophotrochozoa</taxon>
        <taxon>Mollusca</taxon>
        <taxon>Gastropoda</taxon>
        <taxon>Heterobranchia</taxon>
        <taxon>Euthyneura</taxon>
        <taxon>Panpulmonata</taxon>
        <taxon>Sacoglossa</taxon>
        <taxon>Placobranchoidea</taxon>
        <taxon>Plakobranchidae</taxon>
        <taxon>Elysia</taxon>
    </lineage>
</organism>
<feature type="compositionally biased region" description="Basic and acidic residues" evidence="1">
    <location>
        <begin position="25"/>
        <end position="43"/>
    </location>
</feature>
<feature type="region of interest" description="Disordered" evidence="1">
    <location>
        <begin position="1"/>
        <end position="155"/>
    </location>
</feature>
<reference evidence="2 3" key="1">
    <citation type="submission" date="2019-01" db="EMBL/GenBank/DDBJ databases">
        <title>A draft genome assembly of the solar-powered sea slug Elysia chlorotica.</title>
        <authorList>
            <person name="Cai H."/>
            <person name="Li Q."/>
            <person name="Fang X."/>
            <person name="Li J."/>
            <person name="Curtis N.E."/>
            <person name="Altenburger A."/>
            <person name="Shibata T."/>
            <person name="Feng M."/>
            <person name="Maeda T."/>
            <person name="Schwartz J.A."/>
            <person name="Shigenobu S."/>
            <person name="Lundholm N."/>
            <person name="Nishiyama T."/>
            <person name="Yang H."/>
            <person name="Hasebe M."/>
            <person name="Li S."/>
            <person name="Pierce S.K."/>
            <person name="Wang J."/>
        </authorList>
    </citation>
    <scope>NUCLEOTIDE SEQUENCE [LARGE SCALE GENOMIC DNA]</scope>
    <source>
        <strain evidence="2">EC2010</strain>
        <tissue evidence="2">Whole organism of an adult</tissue>
    </source>
</reference>
<evidence type="ECO:0000313" key="2">
    <source>
        <dbReference type="EMBL" id="RUS69974.1"/>
    </source>
</evidence>
<name>A0A3S1AW95_ELYCH</name>
<feature type="compositionally biased region" description="Basic and acidic residues" evidence="1">
    <location>
        <begin position="53"/>
        <end position="96"/>
    </location>
</feature>
<feature type="non-terminal residue" evidence="2">
    <location>
        <position position="1"/>
    </location>
</feature>
<dbReference type="OrthoDB" id="10627355at2759"/>